<proteinExistence type="inferred from homology"/>
<evidence type="ECO:0000256" key="1">
    <source>
        <dbReference type="ARBA" id="ARBA00006484"/>
    </source>
</evidence>
<dbReference type="SUPFAM" id="SSF51735">
    <property type="entry name" value="NAD(P)-binding Rossmann-fold domains"/>
    <property type="match status" value="1"/>
</dbReference>
<keyword evidence="2" id="KW-0560">Oxidoreductase</keyword>
<evidence type="ECO:0000256" key="2">
    <source>
        <dbReference type="ARBA" id="ARBA00023002"/>
    </source>
</evidence>
<dbReference type="InterPro" id="IPR051122">
    <property type="entry name" value="SDR_DHRS6-like"/>
</dbReference>
<sequence length="255" mass="26695">MKRYAHCFSDERFAMPTALITGGTTGIGRATAELLHARGYQVAVTGQNPDSLARARSEFPDDVLVVRSDARVLSDTDALMSAVSARFGSLDLLFLNAGIFRPAPVAEVTEKSFDEHADLNFKGQYFTLQKALPLMNDGSSIVLTVGIGSRRGSPGATVGAATRGALLAMLPSLALELAPRGIRVNAVSPGATDTPLFDKLGVPQSGRDAMRAKIPFERFGSSQEVAEAVAFLASDAASYITGQDLSVAGGYGLGA</sequence>
<evidence type="ECO:0000313" key="3">
    <source>
        <dbReference type="EMBL" id="USQ85974.1"/>
    </source>
</evidence>
<dbReference type="PANTHER" id="PTHR43477">
    <property type="entry name" value="DIHYDROANTICAPSIN 7-DEHYDROGENASE"/>
    <property type="match status" value="1"/>
</dbReference>
<dbReference type="InterPro" id="IPR002347">
    <property type="entry name" value="SDR_fam"/>
</dbReference>
<reference evidence="3" key="1">
    <citation type="submission" date="2022-06" db="EMBL/GenBank/DDBJ databases">
        <title>Complete genome sequence of soil microorganisms Streptomyces sp. Qhu-M197 isolated from Alpine meadows habitats on the Tibetan Plateau.</title>
        <authorList>
            <person name="Zhang B."/>
            <person name="Xiang X."/>
            <person name="Fan J."/>
        </authorList>
    </citation>
    <scope>NUCLEOTIDE SEQUENCE</scope>
    <source>
        <strain evidence="3">Qhu-M197</strain>
    </source>
</reference>
<protein>
    <submittedName>
        <fullName evidence="3">SDR family oxidoreductase</fullName>
    </submittedName>
</protein>
<gene>
    <name evidence="3" type="ORF">NFX46_20965</name>
</gene>
<keyword evidence="4" id="KW-1185">Reference proteome</keyword>
<dbReference type="EMBL" id="CP099468">
    <property type="protein sequence ID" value="USQ85974.1"/>
    <property type="molecule type" value="Genomic_DNA"/>
</dbReference>
<dbReference type="RefSeq" id="WP_252551251.1">
    <property type="nucleotide sequence ID" value="NZ_CP099468.1"/>
</dbReference>
<dbReference type="Proteomes" id="UP001056374">
    <property type="component" value="Chromosome"/>
</dbReference>
<dbReference type="Pfam" id="PF13561">
    <property type="entry name" value="adh_short_C2"/>
    <property type="match status" value="1"/>
</dbReference>
<dbReference type="Gene3D" id="3.40.50.720">
    <property type="entry name" value="NAD(P)-binding Rossmann-like Domain"/>
    <property type="match status" value="1"/>
</dbReference>
<dbReference type="CDD" id="cd05233">
    <property type="entry name" value="SDR_c"/>
    <property type="match status" value="1"/>
</dbReference>
<organism evidence="3 4">
    <name type="scientific">Streptomyces phaeoluteigriseus</name>
    <dbReference type="NCBI Taxonomy" id="114686"/>
    <lineage>
        <taxon>Bacteria</taxon>
        <taxon>Bacillati</taxon>
        <taxon>Actinomycetota</taxon>
        <taxon>Actinomycetes</taxon>
        <taxon>Kitasatosporales</taxon>
        <taxon>Streptomycetaceae</taxon>
        <taxon>Streptomyces</taxon>
        <taxon>Streptomyces aurantiacus group</taxon>
    </lineage>
</organism>
<dbReference type="PANTHER" id="PTHR43477:SF1">
    <property type="entry name" value="DIHYDROANTICAPSIN 7-DEHYDROGENASE"/>
    <property type="match status" value="1"/>
</dbReference>
<evidence type="ECO:0000313" key="4">
    <source>
        <dbReference type="Proteomes" id="UP001056374"/>
    </source>
</evidence>
<dbReference type="PRINTS" id="PR00081">
    <property type="entry name" value="GDHRDH"/>
</dbReference>
<dbReference type="InterPro" id="IPR036291">
    <property type="entry name" value="NAD(P)-bd_dom_sf"/>
</dbReference>
<comment type="similarity">
    <text evidence="1">Belongs to the short-chain dehydrogenases/reductases (SDR) family.</text>
</comment>
<accession>A0ABY4ZAC2</accession>
<name>A0ABY4ZAC2_9ACTN</name>